<accession>A0A9P5VNB9</accession>
<gene>
    <name evidence="2" type="ORF">BG006_002579</name>
</gene>
<feature type="region of interest" description="Disordered" evidence="1">
    <location>
        <begin position="375"/>
        <end position="432"/>
    </location>
</feature>
<feature type="compositionally biased region" description="Low complexity" evidence="1">
    <location>
        <begin position="211"/>
        <end position="222"/>
    </location>
</feature>
<dbReference type="Proteomes" id="UP000696485">
    <property type="component" value="Unassembled WGS sequence"/>
</dbReference>
<dbReference type="AlphaFoldDB" id="A0A9P5VNB9"/>
<dbReference type="EMBL" id="JAAAUY010000161">
    <property type="protein sequence ID" value="KAF9334205.1"/>
    <property type="molecule type" value="Genomic_DNA"/>
</dbReference>
<evidence type="ECO:0000256" key="1">
    <source>
        <dbReference type="SAM" id="MobiDB-lite"/>
    </source>
</evidence>
<organism evidence="2 3">
    <name type="scientific">Podila minutissima</name>
    <dbReference type="NCBI Taxonomy" id="64525"/>
    <lineage>
        <taxon>Eukaryota</taxon>
        <taxon>Fungi</taxon>
        <taxon>Fungi incertae sedis</taxon>
        <taxon>Mucoromycota</taxon>
        <taxon>Mortierellomycotina</taxon>
        <taxon>Mortierellomycetes</taxon>
        <taxon>Mortierellales</taxon>
        <taxon>Mortierellaceae</taxon>
        <taxon>Podila</taxon>
    </lineage>
</organism>
<reference evidence="2" key="1">
    <citation type="journal article" date="2020" name="Fungal Divers.">
        <title>Resolving the Mortierellaceae phylogeny through synthesis of multi-gene phylogenetics and phylogenomics.</title>
        <authorList>
            <person name="Vandepol N."/>
            <person name="Liber J."/>
            <person name="Desiro A."/>
            <person name="Na H."/>
            <person name="Kennedy M."/>
            <person name="Barry K."/>
            <person name="Grigoriev I.V."/>
            <person name="Miller A.N."/>
            <person name="O'Donnell K."/>
            <person name="Stajich J.E."/>
            <person name="Bonito G."/>
        </authorList>
    </citation>
    <scope>NUCLEOTIDE SEQUENCE</scope>
    <source>
        <strain evidence="2">NVP1</strain>
    </source>
</reference>
<evidence type="ECO:0000313" key="2">
    <source>
        <dbReference type="EMBL" id="KAF9334205.1"/>
    </source>
</evidence>
<feature type="compositionally biased region" description="Acidic residues" evidence="1">
    <location>
        <begin position="375"/>
        <end position="386"/>
    </location>
</feature>
<feature type="compositionally biased region" description="Low complexity" evidence="1">
    <location>
        <begin position="231"/>
        <end position="256"/>
    </location>
</feature>
<name>A0A9P5VNB9_9FUNG</name>
<keyword evidence="3" id="KW-1185">Reference proteome</keyword>
<evidence type="ECO:0000313" key="3">
    <source>
        <dbReference type="Proteomes" id="UP000696485"/>
    </source>
</evidence>
<feature type="region of interest" description="Disordered" evidence="1">
    <location>
        <begin position="162"/>
        <end position="263"/>
    </location>
</feature>
<sequence length="432" mass="48282">MTTMYSGEEMPEPFSPISTQCNDASEPLPDLPFYGVELVFGGKVYQLFSNYADAAFNTVLLNGKRHLCHEPIKFFFQEFRKYILGPRFGFVADKHQMILGLEGLDDPLISESEAENDDCTLWEFWEQAPDPTLRFQIHLSMDITGENNEGLSEAYAQTFYDEQKEESGSYMSNAEPEENVIGSPVSLSDAEPEENVIGSPVSLSDAEPEENAISSLLSSSNAEPEENDIGSPMSSSLPSTSSSPSSPHDSNISASPTEDSLKRATPRHYYLDMNNMTVMDLGKQTVMDLEKRIVYDLDKGTILDLDKKTVLYLNEKSILDLDQRALRDMNQRVGLGTTERNRIVTTEWIKMDPALWTDRNSGNYTNGNVRIEYAQDGDEDYPDSDQEGLASDTSSGSWPKRKTDDGYDADVSDQASECEGPGLSPKKVRWDY</sequence>
<proteinExistence type="predicted"/>
<protein>
    <submittedName>
        <fullName evidence="2">Uncharacterized protein</fullName>
    </submittedName>
</protein>
<comment type="caution">
    <text evidence="2">The sequence shown here is derived from an EMBL/GenBank/DDBJ whole genome shotgun (WGS) entry which is preliminary data.</text>
</comment>